<dbReference type="GO" id="GO:0005634">
    <property type="term" value="C:nucleus"/>
    <property type="evidence" value="ECO:0007669"/>
    <property type="project" value="TreeGrafter"/>
</dbReference>
<evidence type="ECO:0000259" key="1">
    <source>
        <dbReference type="Pfam" id="PF18265"/>
    </source>
</evidence>
<dbReference type="InterPro" id="IPR035269">
    <property type="entry name" value="PSMD9"/>
</dbReference>
<proteinExistence type="predicted"/>
<comment type="caution">
    <text evidence="2">The sequence shown here is derived from an EMBL/GenBank/DDBJ whole genome shotgun (WGS) entry which is preliminary data.</text>
</comment>
<protein>
    <recommendedName>
        <fullName evidence="1">Nas2 N-terminal domain-containing protein</fullName>
    </recommendedName>
</protein>
<dbReference type="GO" id="GO:0070682">
    <property type="term" value="P:proteasome regulatory particle assembly"/>
    <property type="evidence" value="ECO:0007669"/>
    <property type="project" value="InterPro"/>
</dbReference>
<sequence>MVGANVKAETVTMMDKRKAVENEMDAIIARLTRPGGPGLQGNLVDAQGFPRADLDIPAVRSDRQRLSGDTFLHSLCYFLHCGICRVCRFKKQCSLTECTVRVRMFEFSQY</sequence>
<reference evidence="2" key="1">
    <citation type="submission" date="2020-06" db="EMBL/GenBank/DDBJ databases">
        <title>WGS assembly of Ceratodon purpureus strain R40.</title>
        <authorList>
            <person name="Carey S.B."/>
            <person name="Jenkins J."/>
            <person name="Shu S."/>
            <person name="Lovell J.T."/>
            <person name="Sreedasyam A."/>
            <person name="Maumus F."/>
            <person name="Tiley G.P."/>
            <person name="Fernandez-Pozo N."/>
            <person name="Barry K."/>
            <person name="Chen C."/>
            <person name="Wang M."/>
            <person name="Lipzen A."/>
            <person name="Daum C."/>
            <person name="Saski C.A."/>
            <person name="Payton A.C."/>
            <person name="Mcbreen J.C."/>
            <person name="Conrad R.E."/>
            <person name="Kollar L.M."/>
            <person name="Olsson S."/>
            <person name="Huttunen S."/>
            <person name="Landis J.B."/>
            <person name="Wickett N.J."/>
            <person name="Johnson M.G."/>
            <person name="Rensing S.A."/>
            <person name="Grimwood J."/>
            <person name="Schmutz J."/>
            <person name="Mcdaniel S.F."/>
        </authorList>
    </citation>
    <scope>NUCLEOTIDE SEQUENCE</scope>
    <source>
        <strain evidence="2">R40</strain>
    </source>
</reference>
<dbReference type="AlphaFoldDB" id="A0A8T0JEA0"/>
<accession>A0A8T0JEA0</accession>
<organism evidence="2 3">
    <name type="scientific">Ceratodon purpureus</name>
    <name type="common">Fire moss</name>
    <name type="synonym">Dicranum purpureum</name>
    <dbReference type="NCBI Taxonomy" id="3225"/>
    <lineage>
        <taxon>Eukaryota</taxon>
        <taxon>Viridiplantae</taxon>
        <taxon>Streptophyta</taxon>
        <taxon>Embryophyta</taxon>
        <taxon>Bryophyta</taxon>
        <taxon>Bryophytina</taxon>
        <taxon>Bryopsida</taxon>
        <taxon>Dicranidae</taxon>
        <taxon>Pseudoditrichales</taxon>
        <taxon>Ditrichaceae</taxon>
        <taxon>Ceratodon</taxon>
    </lineage>
</organism>
<dbReference type="GO" id="GO:0005737">
    <property type="term" value="C:cytoplasm"/>
    <property type="evidence" value="ECO:0007669"/>
    <property type="project" value="TreeGrafter"/>
</dbReference>
<evidence type="ECO:0000313" key="3">
    <source>
        <dbReference type="Proteomes" id="UP000822688"/>
    </source>
</evidence>
<dbReference type="Proteomes" id="UP000822688">
    <property type="component" value="Chromosome 1"/>
</dbReference>
<dbReference type="PANTHER" id="PTHR12651:SF1">
    <property type="entry name" value="26S PROTEASOME NON-ATPASE REGULATORY SUBUNIT 9"/>
    <property type="match status" value="1"/>
</dbReference>
<feature type="domain" description="Nas2 N-terminal" evidence="1">
    <location>
        <begin position="12"/>
        <end position="66"/>
    </location>
</feature>
<dbReference type="EMBL" id="CM026421">
    <property type="protein sequence ID" value="KAG0593219.1"/>
    <property type="molecule type" value="Genomic_DNA"/>
</dbReference>
<dbReference type="Gene3D" id="6.10.140.1710">
    <property type="match status" value="1"/>
</dbReference>
<name>A0A8T0JEA0_CERPU</name>
<dbReference type="PANTHER" id="PTHR12651">
    <property type="entry name" value="26S PROTEASOME NON-ATPASE REGULATORY SUBUNIT 9"/>
    <property type="match status" value="1"/>
</dbReference>
<keyword evidence="3" id="KW-1185">Reference proteome</keyword>
<dbReference type="InterPro" id="IPR040815">
    <property type="entry name" value="Nas2_N"/>
</dbReference>
<evidence type="ECO:0000313" key="2">
    <source>
        <dbReference type="EMBL" id="KAG0593219.1"/>
    </source>
</evidence>
<gene>
    <name evidence="2" type="ORF">KC19_1G312700</name>
</gene>
<dbReference type="Pfam" id="PF18265">
    <property type="entry name" value="Nas2_N"/>
    <property type="match status" value="1"/>
</dbReference>